<keyword evidence="2" id="KW-1185">Reference proteome</keyword>
<dbReference type="EMBL" id="BMAO01007861">
    <property type="protein sequence ID" value="GFR19028.1"/>
    <property type="molecule type" value="Genomic_DNA"/>
</dbReference>
<dbReference type="Proteomes" id="UP000887116">
    <property type="component" value="Unassembled WGS sequence"/>
</dbReference>
<accession>A0A8X6JBN0</accession>
<proteinExistence type="predicted"/>
<evidence type="ECO:0000313" key="1">
    <source>
        <dbReference type="EMBL" id="GFR19028.1"/>
    </source>
</evidence>
<sequence>MLERQTSIPPPSWPGPTNSRIVLIEILMHRSEVPPEIALLANSHCRMADETRALAVGHGEQELAFPLIVEAVVLGFFALDFFHESHQHCKKKKFVEVDDILHT</sequence>
<evidence type="ECO:0000313" key="2">
    <source>
        <dbReference type="Proteomes" id="UP000887116"/>
    </source>
</evidence>
<gene>
    <name evidence="1" type="ORF">TNCT_664061</name>
</gene>
<dbReference type="AlphaFoldDB" id="A0A8X6JBN0"/>
<name>A0A8X6JBN0_TRICU</name>
<reference evidence="1" key="1">
    <citation type="submission" date="2020-07" db="EMBL/GenBank/DDBJ databases">
        <title>Multicomponent nature underlies the extraordinary mechanical properties of spider dragline silk.</title>
        <authorList>
            <person name="Kono N."/>
            <person name="Nakamura H."/>
            <person name="Mori M."/>
            <person name="Yoshida Y."/>
            <person name="Ohtoshi R."/>
            <person name="Malay A.D."/>
            <person name="Moran D.A.P."/>
            <person name="Tomita M."/>
            <person name="Numata K."/>
            <person name="Arakawa K."/>
        </authorList>
    </citation>
    <scope>NUCLEOTIDE SEQUENCE</scope>
</reference>
<organism evidence="1 2">
    <name type="scientific">Trichonephila clavata</name>
    <name type="common">Joro spider</name>
    <name type="synonym">Nephila clavata</name>
    <dbReference type="NCBI Taxonomy" id="2740835"/>
    <lineage>
        <taxon>Eukaryota</taxon>
        <taxon>Metazoa</taxon>
        <taxon>Ecdysozoa</taxon>
        <taxon>Arthropoda</taxon>
        <taxon>Chelicerata</taxon>
        <taxon>Arachnida</taxon>
        <taxon>Araneae</taxon>
        <taxon>Araneomorphae</taxon>
        <taxon>Entelegynae</taxon>
        <taxon>Araneoidea</taxon>
        <taxon>Nephilidae</taxon>
        <taxon>Trichonephila</taxon>
    </lineage>
</organism>
<comment type="caution">
    <text evidence="1">The sequence shown here is derived from an EMBL/GenBank/DDBJ whole genome shotgun (WGS) entry which is preliminary data.</text>
</comment>
<protein>
    <submittedName>
        <fullName evidence="1">Uncharacterized protein</fullName>
    </submittedName>
</protein>